<evidence type="ECO:0000259" key="2">
    <source>
        <dbReference type="Pfam" id="PF00534"/>
    </source>
</evidence>
<evidence type="ECO:0000313" key="4">
    <source>
        <dbReference type="Proteomes" id="UP000292209"/>
    </source>
</evidence>
<dbReference type="Pfam" id="PF00534">
    <property type="entry name" value="Glycos_transf_1"/>
    <property type="match status" value="1"/>
</dbReference>
<organism evidence="3 4">
    <name type="scientific">Cecembia calidifontis</name>
    <dbReference type="NCBI Taxonomy" id="1187080"/>
    <lineage>
        <taxon>Bacteria</taxon>
        <taxon>Pseudomonadati</taxon>
        <taxon>Bacteroidota</taxon>
        <taxon>Cytophagia</taxon>
        <taxon>Cytophagales</taxon>
        <taxon>Cyclobacteriaceae</taxon>
        <taxon>Cecembia</taxon>
    </lineage>
</organism>
<accession>A0A4V2F6L1</accession>
<protein>
    <submittedName>
        <fullName evidence="3">Glycosyltransferase involved in cell wall biosynthesis</fullName>
    </submittedName>
</protein>
<dbReference type="GO" id="GO:0016757">
    <property type="term" value="F:glycosyltransferase activity"/>
    <property type="evidence" value="ECO:0007669"/>
    <property type="project" value="InterPro"/>
</dbReference>
<dbReference type="Proteomes" id="UP000292209">
    <property type="component" value="Unassembled WGS sequence"/>
</dbReference>
<dbReference type="EMBL" id="SGXG01000001">
    <property type="protein sequence ID" value="RZS96699.1"/>
    <property type="molecule type" value="Genomic_DNA"/>
</dbReference>
<keyword evidence="1 3" id="KW-0808">Transferase</keyword>
<gene>
    <name evidence="3" type="ORF">BC751_2281</name>
</gene>
<keyword evidence="4" id="KW-1185">Reference proteome</keyword>
<proteinExistence type="predicted"/>
<feature type="domain" description="Glycosyl transferase family 1" evidence="2">
    <location>
        <begin position="181"/>
        <end position="337"/>
    </location>
</feature>
<dbReference type="AlphaFoldDB" id="A0A4V2F6L1"/>
<dbReference type="InterPro" id="IPR001296">
    <property type="entry name" value="Glyco_trans_1"/>
</dbReference>
<dbReference type="SUPFAM" id="SSF53756">
    <property type="entry name" value="UDP-Glycosyltransferase/glycogen phosphorylase"/>
    <property type="match status" value="1"/>
</dbReference>
<dbReference type="PANTHER" id="PTHR46401">
    <property type="entry name" value="GLYCOSYLTRANSFERASE WBBK-RELATED"/>
    <property type="match status" value="1"/>
</dbReference>
<evidence type="ECO:0000313" key="3">
    <source>
        <dbReference type="EMBL" id="RZS96699.1"/>
    </source>
</evidence>
<dbReference type="RefSeq" id="WP_207226872.1">
    <property type="nucleotide sequence ID" value="NZ_SGXG01000001.1"/>
</dbReference>
<dbReference type="Gene3D" id="3.40.50.2000">
    <property type="entry name" value="Glycogen Phosphorylase B"/>
    <property type="match status" value="1"/>
</dbReference>
<sequence length="364" mass="42770">MIFHLPFEPDKTRLSASQIRPYKMINAFQNVGYEVALVIGSAKTRKDQIKHIKKRILNGEKFDFLYSESSTMPTMLTESHHLPTYPFLDFGFFYFLKKNKIPIGLFYRDIHWKFKHYNVSFFKKSVSTLFYKLDLFLYKKLVDVIFLPSIEMKEYILELNSLKILSLPPGSEKPNFEIGVPKKKNDLKILYVGGLGDLYNLELFLITLTKLKNKNIQFTICTRKTDYELVKEMYDQYLEFENINLVHAGGEELKNLYRTSDMCCLFVKPSQYWEFAMPVKLFEYIAFEKPIIAVKNTSVGNYVKEKNIGWAIDYDADQLSVFFKKIIHNELDYNILTDNLAKDAQANTWESRANYVANCLKNFK</sequence>
<name>A0A4V2F6L1_9BACT</name>
<reference evidence="3 4" key="1">
    <citation type="submission" date="2019-02" db="EMBL/GenBank/DDBJ databases">
        <title>Genomic Encyclopedia of Archaeal and Bacterial Type Strains, Phase II (KMG-II): from individual species to whole genera.</title>
        <authorList>
            <person name="Goeker M."/>
        </authorList>
    </citation>
    <scope>NUCLEOTIDE SEQUENCE [LARGE SCALE GENOMIC DNA]</scope>
    <source>
        <strain evidence="3 4">DSM 21411</strain>
    </source>
</reference>
<dbReference type="PANTHER" id="PTHR46401:SF2">
    <property type="entry name" value="GLYCOSYLTRANSFERASE WBBK-RELATED"/>
    <property type="match status" value="1"/>
</dbReference>
<evidence type="ECO:0000256" key="1">
    <source>
        <dbReference type="ARBA" id="ARBA00022679"/>
    </source>
</evidence>
<comment type="caution">
    <text evidence="3">The sequence shown here is derived from an EMBL/GenBank/DDBJ whole genome shotgun (WGS) entry which is preliminary data.</text>
</comment>